<dbReference type="Proteomes" id="UP001529423">
    <property type="component" value="Unassembled WGS sequence"/>
</dbReference>
<dbReference type="RefSeq" id="WP_289561295.1">
    <property type="nucleotide sequence ID" value="NZ_JAUDEO010000069.1"/>
</dbReference>
<organism evidence="1 2">
    <name type="scientific">Limosilactobacillus panis</name>
    <dbReference type="NCBI Taxonomy" id="47493"/>
    <lineage>
        <taxon>Bacteria</taxon>
        <taxon>Bacillati</taxon>
        <taxon>Bacillota</taxon>
        <taxon>Bacilli</taxon>
        <taxon>Lactobacillales</taxon>
        <taxon>Lactobacillaceae</taxon>
        <taxon>Limosilactobacillus</taxon>
    </lineage>
</organism>
<name>A0ABT7VPH9_9LACO</name>
<evidence type="ECO:0000313" key="2">
    <source>
        <dbReference type="Proteomes" id="UP001529423"/>
    </source>
</evidence>
<sequence>MRTTLTLTTAAGKDSSIGQRWQAPWPIPDHATVKLEHRVGYRQVKYCWRASKWRYEARWHSPLPKAAIITYPCWCLERIRPGHGYGETAAPRVAQTWVAGRWLPTRQVRYWTKLANQHPTVTTLELVRAAHPAATVKYFPGNFPQGAHDGRTR</sequence>
<reference evidence="1" key="2">
    <citation type="submission" date="2023-06" db="EMBL/GenBank/DDBJ databases">
        <authorList>
            <person name="Zeman M."/>
            <person name="Kubasova T."/>
            <person name="Jahodarova E."/>
            <person name="Nykrynova M."/>
            <person name="Rychlik I."/>
        </authorList>
    </citation>
    <scope>NUCLEOTIDE SEQUENCE</scope>
    <source>
        <strain evidence="1">105_WCHN</strain>
    </source>
</reference>
<dbReference type="EMBL" id="JAUDEO010000069">
    <property type="protein sequence ID" value="MDM8334628.1"/>
    <property type="molecule type" value="Genomic_DNA"/>
</dbReference>
<keyword evidence="2" id="KW-1185">Reference proteome</keyword>
<reference evidence="1" key="1">
    <citation type="submission" date="2023-06" db="EMBL/GenBank/DDBJ databases">
        <title>Identification and characterization of horizontal gene transfer across gut microbiota members of farm animals based on homology search.</title>
        <authorList>
            <person name="Schwarzerova J."/>
            <person name="Nykrynova M."/>
            <person name="Jureckova K."/>
            <person name="Cejkova D."/>
            <person name="Rychlik I."/>
        </authorList>
    </citation>
    <scope>NUCLEOTIDE SEQUENCE</scope>
    <source>
        <strain evidence="1">105_WCHN</strain>
    </source>
</reference>
<proteinExistence type="predicted"/>
<accession>A0ABT7VPH9</accession>
<gene>
    <name evidence="1" type="ORF">QUW46_08635</name>
</gene>
<comment type="caution">
    <text evidence="1">The sequence shown here is derived from an EMBL/GenBank/DDBJ whole genome shotgun (WGS) entry which is preliminary data.</text>
</comment>
<evidence type="ECO:0000313" key="1">
    <source>
        <dbReference type="EMBL" id="MDM8334628.1"/>
    </source>
</evidence>
<protein>
    <submittedName>
        <fullName evidence="1">Uncharacterized protein</fullName>
    </submittedName>
</protein>